<dbReference type="PhylomeDB" id="B3S233"/>
<accession>B3S233</accession>
<gene>
    <name evidence="2" type="ORF">TRIADDRAFT_57909</name>
</gene>
<protein>
    <submittedName>
        <fullName evidence="2">Uncharacterized protein</fullName>
    </submittedName>
</protein>
<dbReference type="eggNOG" id="ENOG502SA5P">
    <property type="taxonomic scope" value="Eukaryota"/>
</dbReference>
<dbReference type="AlphaFoldDB" id="B3S233"/>
<feature type="signal peptide" evidence="1">
    <location>
        <begin position="1"/>
        <end position="19"/>
    </location>
</feature>
<reference evidence="2 3" key="1">
    <citation type="journal article" date="2008" name="Nature">
        <title>The Trichoplax genome and the nature of placozoans.</title>
        <authorList>
            <person name="Srivastava M."/>
            <person name="Begovic E."/>
            <person name="Chapman J."/>
            <person name="Putnam N.H."/>
            <person name="Hellsten U."/>
            <person name="Kawashima T."/>
            <person name="Kuo A."/>
            <person name="Mitros T."/>
            <person name="Salamov A."/>
            <person name="Carpenter M.L."/>
            <person name="Signorovitch A.Y."/>
            <person name="Moreno M.A."/>
            <person name="Kamm K."/>
            <person name="Grimwood J."/>
            <person name="Schmutz J."/>
            <person name="Shapiro H."/>
            <person name="Grigoriev I.V."/>
            <person name="Buss L.W."/>
            <person name="Schierwater B."/>
            <person name="Dellaporta S.L."/>
            <person name="Rokhsar D.S."/>
        </authorList>
    </citation>
    <scope>NUCLEOTIDE SEQUENCE [LARGE SCALE GENOMIC DNA]</scope>
    <source>
        <strain evidence="2 3">Grell-BS-1999</strain>
    </source>
</reference>
<evidence type="ECO:0000313" key="3">
    <source>
        <dbReference type="Proteomes" id="UP000009022"/>
    </source>
</evidence>
<keyword evidence="3" id="KW-1185">Reference proteome</keyword>
<evidence type="ECO:0000313" key="2">
    <source>
        <dbReference type="EMBL" id="EDV23362.1"/>
    </source>
</evidence>
<dbReference type="InParanoid" id="B3S233"/>
<name>B3S233_TRIAD</name>
<proteinExistence type="predicted"/>
<dbReference type="HOGENOM" id="CLU_1663048_0_0_1"/>
<sequence>MALIRYFALLSILIAIVIGCQPPDCKNVDCGTCGNACCTLMWSFTPGKSAADKIYQLMVTNFMKGGADHRYKFVKGSNLTTFKNPENVQYLLQAIHRTKVHKYNDTLNIAIYKMDNSTSVAKGFSISQIAGAYCDHGQNYKNLVGFVKGLGTEYNTNRE</sequence>
<dbReference type="RefSeq" id="XP_002114272.1">
    <property type="nucleotide sequence ID" value="XM_002114236.1"/>
</dbReference>
<keyword evidence="1" id="KW-0732">Signal</keyword>
<dbReference type="EMBL" id="DS985247">
    <property type="protein sequence ID" value="EDV23362.1"/>
    <property type="molecule type" value="Genomic_DNA"/>
</dbReference>
<dbReference type="KEGG" id="tad:TRIADDRAFT_57909"/>
<dbReference type="PANTHER" id="PTHR38564">
    <property type="entry name" value="SI:CH73-250A16.5-RELATED"/>
    <property type="match status" value="1"/>
</dbReference>
<organism evidence="2 3">
    <name type="scientific">Trichoplax adhaerens</name>
    <name type="common">Trichoplax reptans</name>
    <dbReference type="NCBI Taxonomy" id="10228"/>
    <lineage>
        <taxon>Eukaryota</taxon>
        <taxon>Metazoa</taxon>
        <taxon>Placozoa</taxon>
        <taxon>Uniplacotomia</taxon>
        <taxon>Trichoplacea</taxon>
        <taxon>Trichoplacidae</taxon>
        <taxon>Trichoplax</taxon>
    </lineage>
</organism>
<dbReference type="PANTHER" id="PTHR38564:SF1">
    <property type="match status" value="1"/>
</dbReference>
<feature type="chain" id="PRO_5002798472" evidence="1">
    <location>
        <begin position="20"/>
        <end position="159"/>
    </location>
</feature>
<dbReference type="GeneID" id="6755168"/>
<evidence type="ECO:0000256" key="1">
    <source>
        <dbReference type="SAM" id="SignalP"/>
    </source>
</evidence>
<dbReference type="Proteomes" id="UP000009022">
    <property type="component" value="Unassembled WGS sequence"/>
</dbReference>
<dbReference type="CTD" id="6755168"/>
<dbReference type="OrthoDB" id="191791at2759"/>
<dbReference type="PROSITE" id="PS51257">
    <property type="entry name" value="PROKAR_LIPOPROTEIN"/>
    <property type="match status" value="1"/>
</dbReference>
<dbReference type="OMA" id="GVHMTLV"/>